<evidence type="ECO:0000313" key="2">
    <source>
        <dbReference type="Proteomes" id="UP001416858"/>
    </source>
</evidence>
<organism evidence="1 2">
    <name type="scientific">Novipirellula caenicola</name>
    <dbReference type="NCBI Taxonomy" id="1536901"/>
    <lineage>
        <taxon>Bacteria</taxon>
        <taxon>Pseudomonadati</taxon>
        <taxon>Planctomycetota</taxon>
        <taxon>Planctomycetia</taxon>
        <taxon>Pirellulales</taxon>
        <taxon>Pirellulaceae</taxon>
        <taxon>Novipirellula</taxon>
    </lineage>
</organism>
<protein>
    <submittedName>
        <fullName evidence="1">Uncharacterized protein</fullName>
    </submittedName>
</protein>
<keyword evidence="2" id="KW-1185">Reference proteome</keyword>
<sequence>MYCHACFDPISHFRQLIEPLLHSLHRLHLYFPVAEFLTKISNLFLTTYNQLFMRLDMNLNRMSDLRKKAQEFLALVGGDYDLARNLIALAATNQD</sequence>
<comment type="caution">
    <text evidence="1">The sequence shown here is derived from an EMBL/GenBank/DDBJ whole genome shotgun (WGS) entry which is preliminary data.</text>
</comment>
<reference evidence="1 2" key="1">
    <citation type="submission" date="2024-02" db="EMBL/GenBank/DDBJ databases">
        <title>Rhodopirellula caenicola NBRC 110016.</title>
        <authorList>
            <person name="Ichikawa N."/>
            <person name="Katano-Makiyama Y."/>
            <person name="Hidaka K."/>
        </authorList>
    </citation>
    <scope>NUCLEOTIDE SEQUENCE [LARGE SCALE GENOMIC DNA]</scope>
    <source>
        <strain evidence="1 2">NBRC 110016</strain>
    </source>
</reference>
<dbReference type="Proteomes" id="UP001416858">
    <property type="component" value="Unassembled WGS sequence"/>
</dbReference>
<name>A0ABP9W0Q5_9BACT</name>
<dbReference type="EMBL" id="BAABRO010000024">
    <property type="protein sequence ID" value="GAA5510561.1"/>
    <property type="molecule type" value="Genomic_DNA"/>
</dbReference>
<proteinExistence type="predicted"/>
<gene>
    <name evidence="1" type="ORF">Rcae01_06070</name>
</gene>
<accession>A0ABP9W0Q5</accession>
<evidence type="ECO:0000313" key="1">
    <source>
        <dbReference type="EMBL" id="GAA5510561.1"/>
    </source>
</evidence>